<evidence type="ECO:0000256" key="9">
    <source>
        <dbReference type="PIRNR" id="PIRNR001332"/>
    </source>
</evidence>
<accession>A0A1I3BPI1</accession>
<evidence type="ECO:0000256" key="2">
    <source>
        <dbReference type="ARBA" id="ARBA00005170"/>
    </source>
</evidence>
<dbReference type="UniPathway" id="UPA00626">
    <property type="reaction ID" value="UER00678"/>
</dbReference>
<evidence type="ECO:0000256" key="5">
    <source>
        <dbReference type="ARBA" id="ARBA00020164"/>
    </source>
</evidence>
<proteinExistence type="inferred from homology"/>
<dbReference type="RefSeq" id="WP_092091713.1">
    <property type="nucleotide sequence ID" value="NZ_FOQE01000008.1"/>
</dbReference>
<name>A0A1I3BPI1_9LACT</name>
<dbReference type="EC" id="4.1.1.5" evidence="4 9"/>
<gene>
    <name evidence="10" type="ORF">SAMN04489868_10814</name>
</gene>
<evidence type="ECO:0000313" key="11">
    <source>
        <dbReference type="Proteomes" id="UP000198668"/>
    </source>
</evidence>
<dbReference type="SUPFAM" id="SSF117856">
    <property type="entry name" value="AF0104/ALDC/Ptd012-like"/>
    <property type="match status" value="1"/>
</dbReference>
<keyword evidence="11" id="KW-1185">Reference proteome</keyword>
<dbReference type="Gene3D" id="3.30.1330.80">
    <property type="entry name" value="Hypothetical protein, similar to alpha- acetolactate decarboxylase, domain 2"/>
    <property type="match status" value="2"/>
</dbReference>
<dbReference type="PIRSF" id="PIRSF001332">
    <property type="entry name" value="Acetolac_decarb"/>
    <property type="match status" value="1"/>
</dbReference>
<reference evidence="10 11" key="1">
    <citation type="submission" date="2016-10" db="EMBL/GenBank/DDBJ databases">
        <authorList>
            <person name="de Groot N.N."/>
        </authorList>
    </citation>
    <scope>NUCLEOTIDE SEQUENCE [LARGE SCALE GENOMIC DNA]</scope>
    <source>
        <strain evidence="10 11">DSM 27630</strain>
    </source>
</reference>
<dbReference type="NCBIfam" id="TIGR01252">
    <property type="entry name" value="acetolac_decarb"/>
    <property type="match status" value="1"/>
</dbReference>
<dbReference type="Pfam" id="PF03306">
    <property type="entry name" value="AAL_decarboxy"/>
    <property type="match status" value="1"/>
</dbReference>
<evidence type="ECO:0000256" key="7">
    <source>
        <dbReference type="ARBA" id="ARBA00023061"/>
    </source>
</evidence>
<keyword evidence="6 9" id="KW-0210">Decarboxylase</keyword>
<dbReference type="CDD" id="cd17299">
    <property type="entry name" value="acetolactate_decarboxylase"/>
    <property type="match status" value="1"/>
</dbReference>
<dbReference type="PANTHER" id="PTHR35524">
    <property type="entry name" value="ALPHA-ACETOLACTATE DECARBOXYLASE"/>
    <property type="match status" value="1"/>
</dbReference>
<dbReference type="AlphaFoldDB" id="A0A1I3BPI1"/>
<dbReference type="GO" id="GO:0045151">
    <property type="term" value="P:acetoin biosynthetic process"/>
    <property type="evidence" value="ECO:0007669"/>
    <property type="project" value="UniProtKB-UniRule"/>
</dbReference>
<comment type="similarity">
    <text evidence="3 9">Belongs to the alpha-acetolactate decarboxylase family.</text>
</comment>
<evidence type="ECO:0000256" key="6">
    <source>
        <dbReference type="ARBA" id="ARBA00022793"/>
    </source>
</evidence>
<comment type="pathway">
    <text evidence="2 9">Polyol metabolism; (R,R)-butane-2,3-diol biosynthesis; (R,R)-butane-2,3-diol from pyruvate: step 2/3.</text>
</comment>
<comment type="catalytic activity">
    <reaction evidence="1 9">
        <text>(2S)-2-acetolactate + H(+) = (R)-acetoin + CO2</text>
        <dbReference type="Rhea" id="RHEA:21580"/>
        <dbReference type="ChEBI" id="CHEBI:15378"/>
        <dbReference type="ChEBI" id="CHEBI:15686"/>
        <dbReference type="ChEBI" id="CHEBI:16526"/>
        <dbReference type="ChEBI" id="CHEBI:58476"/>
        <dbReference type="EC" id="4.1.1.5"/>
    </reaction>
</comment>
<dbReference type="InterPro" id="IPR005128">
    <property type="entry name" value="Acetolactate_a_deCO2ase"/>
</dbReference>
<sequence>MAAGKLYQHGTLGGLMAGLFEGTLSIHELLKKGDQGIGTVDSLDGELIVLDGAAFQAKGDGTITALKGEEKVPYAAVASFEPAFQLTIKEKTAADAVKQQIQENMSSTNVFQTVKVTGTFSYVRVRAVEKQEKPYPRLVEAARTQPEFEAEKIKGTIIGFYTPELFQGVAAAGFHLHFLSDDQQFGGHLLDFTLDEGQVSLQMIETVEQHFPVSNATFMGNDIDYANLQEEIDEAEK</sequence>
<organism evidence="10 11">
    <name type="scientific">Pisciglobus halotolerans</name>
    <dbReference type="NCBI Taxonomy" id="745365"/>
    <lineage>
        <taxon>Bacteria</taxon>
        <taxon>Bacillati</taxon>
        <taxon>Bacillota</taxon>
        <taxon>Bacilli</taxon>
        <taxon>Lactobacillales</taxon>
        <taxon>Carnobacteriaceae</taxon>
    </lineage>
</organism>
<dbReference type="Proteomes" id="UP000198668">
    <property type="component" value="Unassembled WGS sequence"/>
</dbReference>
<dbReference type="GO" id="GO:0047605">
    <property type="term" value="F:acetolactate decarboxylase activity"/>
    <property type="evidence" value="ECO:0007669"/>
    <property type="project" value="UniProtKB-UniRule"/>
</dbReference>
<evidence type="ECO:0000256" key="1">
    <source>
        <dbReference type="ARBA" id="ARBA00001784"/>
    </source>
</evidence>
<dbReference type="EMBL" id="FOQE01000008">
    <property type="protein sequence ID" value="SFH63829.1"/>
    <property type="molecule type" value="Genomic_DNA"/>
</dbReference>
<evidence type="ECO:0000313" key="10">
    <source>
        <dbReference type="EMBL" id="SFH63829.1"/>
    </source>
</evidence>
<evidence type="ECO:0000256" key="4">
    <source>
        <dbReference type="ARBA" id="ARBA00013204"/>
    </source>
</evidence>
<evidence type="ECO:0000256" key="8">
    <source>
        <dbReference type="ARBA" id="ARBA00023239"/>
    </source>
</evidence>
<keyword evidence="7 9" id="KW-0005">Acetoin biosynthesis</keyword>
<protein>
    <recommendedName>
        <fullName evidence="5 9">Alpha-acetolactate decarboxylase</fullName>
        <ecNumber evidence="4 9">4.1.1.5</ecNumber>
    </recommendedName>
</protein>
<dbReference type="PANTHER" id="PTHR35524:SF1">
    <property type="entry name" value="ALPHA-ACETOLACTATE DECARBOXYLASE"/>
    <property type="match status" value="1"/>
</dbReference>
<evidence type="ECO:0000256" key="3">
    <source>
        <dbReference type="ARBA" id="ARBA00007106"/>
    </source>
</evidence>
<dbReference type="OrthoDB" id="8612680at2"/>
<keyword evidence="8 9" id="KW-0456">Lyase</keyword>